<evidence type="ECO:0000256" key="1">
    <source>
        <dbReference type="SAM" id="Coils"/>
    </source>
</evidence>
<dbReference type="EMBL" id="LWAE01000002">
    <property type="protein sequence ID" value="KZL92967.1"/>
    <property type="molecule type" value="Genomic_DNA"/>
</dbReference>
<gene>
    <name evidence="2" type="primary">smc_2</name>
    <name evidence="2" type="ORF">CLMAG_27810</name>
</gene>
<feature type="coiled-coil region" evidence="1">
    <location>
        <begin position="114"/>
        <end position="141"/>
    </location>
</feature>
<accession>A0A162TRP5</accession>
<evidence type="ECO:0000313" key="2">
    <source>
        <dbReference type="EMBL" id="KZL92967.1"/>
    </source>
</evidence>
<comment type="caution">
    <text evidence="2">The sequence shown here is derived from an EMBL/GenBank/DDBJ whole genome shotgun (WGS) entry which is preliminary data.</text>
</comment>
<name>A0A162TRP5_9CLOT</name>
<dbReference type="PATRIC" id="fig|1121326.3.peg.2795"/>
<dbReference type="AlphaFoldDB" id="A0A162TRP5"/>
<dbReference type="RefSeq" id="WP_066622845.1">
    <property type="nucleotide sequence ID" value="NZ_FQXL01000049.1"/>
</dbReference>
<keyword evidence="3" id="KW-1185">Reference proteome</keyword>
<evidence type="ECO:0000313" key="3">
    <source>
        <dbReference type="Proteomes" id="UP000076603"/>
    </source>
</evidence>
<keyword evidence="1" id="KW-0175">Coiled coil</keyword>
<proteinExistence type="predicted"/>
<organism evidence="2 3">
    <name type="scientific">Clostridium magnum DSM 2767</name>
    <dbReference type="NCBI Taxonomy" id="1121326"/>
    <lineage>
        <taxon>Bacteria</taxon>
        <taxon>Bacillati</taxon>
        <taxon>Bacillota</taxon>
        <taxon>Clostridia</taxon>
        <taxon>Eubacteriales</taxon>
        <taxon>Clostridiaceae</taxon>
        <taxon>Clostridium</taxon>
    </lineage>
</organism>
<dbReference type="OrthoDB" id="1902246at2"/>
<dbReference type="Proteomes" id="UP000076603">
    <property type="component" value="Unassembled WGS sequence"/>
</dbReference>
<reference evidence="2 3" key="1">
    <citation type="submission" date="2016-04" db="EMBL/GenBank/DDBJ databases">
        <title>Genome sequence of Clostridium magnum DSM 2767.</title>
        <authorList>
            <person name="Poehlein A."/>
            <person name="Uhlig R."/>
            <person name="Fischer R."/>
            <person name="Bahl H."/>
            <person name="Daniel R."/>
        </authorList>
    </citation>
    <scope>NUCLEOTIDE SEQUENCE [LARGE SCALE GENOMIC DNA]</scope>
    <source>
        <strain evidence="2 3">DSM 2767</strain>
    </source>
</reference>
<feature type="coiled-coil region" evidence="1">
    <location>
        <begin position="187"/>
        <end position="291"/>
    </location>
</feature>
<protein>
    <submittedName>
        <fullName evidence="2">Chromosome partition protein Smc</fullName>
    </submittedName>
</protein>
<sequence length="311" mass="35899">MSETTWSVKMDSDLKSKLNELIGNSDYATSKEFAENLIMLYEIDIAKKAAPTAMVDLEELQVLTKQINRIFINAGERYNNLSNAKDKECNETVGLKDRLIETLQETISGLGEQVEGFKLSLKELTDKYNTLEKENNQQIDINKQNGLLIDEYKEKINTFSGLVNEYKGYKESIEQVRSDLSTSEKFVSELNHQLSESNLKLNEADDKIEFLEKQHKKEIDNLTAQHEAEITNLKTTCETENKQLKEKLNFEKEKALLDQSVKYEDRIKKINEENNDKVKELLESNRSLVDELNKHKYTVKSENNLGDTNNK</sequence>